<dbReference type="GO" id="GO:1990204">
    <property type="term" value="C:oxidoreductase complex"/>
    <property type="evidence" value="ECO:0007669"/>
    <property type="project" value="UniProtKB-ARBA"/>
</dbReference>
<name>A0A558HKU6_9GAMM</name>
<comment type="cofactor">
    <cofactor evidence="1">
        <name>Mo-bis(molybdopterin guanine dinucleotide)</name>
        <dbReference type="ChEBI" id="CHEBI:60539"/>
    </cofactor>
</comment>
<keyword evidence="5" id="KW-0500">Molybdenum</keyword>
<dbReference type="Gene3D" id="3.40.228.10">
    <property type="entry name" value="Dimethylsulfoxide Reductase, domain 2"/>
    <property type="match status" value="1"/>
</dbReference>
<feature type="domain" description="Molybdopterin dinucleotide-binding" evidence="12">
    <location>
        <begin position="689"/>
        <end position="796"/>
    </location>
</feature>
<dbReference type="GO" id="GO:0045333">
    <property type="term" value="P:cellular respiration"/>
    <property type="evidence" value="ECO:0007669"/>
    <property type="project" value="UniProtKB-ARBA"/>
</dbReference>
<sequence length="818" mass="90243">MSSSSTQEDPILTAATEFSDKGSYAPPLSRSLAGSQVDTPPGGGWPSLKAVEKFIWQAHLPIKGHASLMKMNKPDGFVCPSCAWPNGDKPKGANFCENGAKALAWEATHARVSDQLFADNTLSDLREWTDHHLELEGRLTHPLRYNAASDRYEVVSWESAYAEIGARLKGYDDPNEVEFYTSGRTSNEAAFLFSLLGRMYGTNNFPDCSNMCHETTSRALPESIGIGKATVNLEDFKQADAIFIFGQNSGTNSPRMLGDLHEARGRDAEVVTFNPLRERALVSFADPQSPKDMMSGKGVDISTQYHQVRIGGDMAAIQAMCKYVIEADDALQVRDPHAQHYLDHDFIAQHTHGFEAFADHCRSLDWDTLVETSGLSRQSLEQAGRTYLEAERVICCWGMGITQHARGGDTIQQIVNLLLLRGNIGKPGAGPCPVRGHSNVQGDRTVGIENLPKDEMLDAFDRVFDIQCPRAPGHDVSECCEAILRGEVRAFIGMGGNFFRAIPDQKRVVDKVCELDMTVHIATKLNRSHLHPGKQGWVLPTLGHSERDLQAGADGKGAEQTTSVEDGMCNVAPSRGVMAPADPSMHSEIAITCQLAKAALPAHPTLDWDWLQADYARIRERIEAVFPQIFPDYNARLAQGGFHIRIAPRERIWHTETQRANFLFPEGLGTDEAELDKVTHQTLDLDSTFLLITMRGHDQFNTTIYSYDDRYRDVYGTRMAVMISPQDLKTLGLSEGQRVTLHTVSDDGIERSVPGFRLKAYDIPSGCLAAYYPETNDLIPLGHRDARSNTPASKSVPVRIELMSSEEINASEGVLASA</sequence>
<evidence type="ECO:0000256" key="2">
    <source>
        <dbReference type="ARBA" id="ARBA00001966"/>
    </source>
</evidence>
<dbReference type="Gene3D" id="3.40.50.740">
    <property type="match status" value="1"/>
</dbReference>
<evidence type="ECO:0000256" key="3">
    <source>
        <dbReference type="ARBA" id="ARBA00010312"/>
    </source>
</evidence>
<dbReference type="Pfam" id="PF00384">
    <property type="entry name" value="Molybdopterin"/>
    <property type="match status" value="1"/>
</dbReference>
<feature type="domain" description="Molybdopterin oxidoreductase" evidence="11">
    <location>
        <begin position="138"/>
        <end position="519"/>
    </location>
</feature>
<dbReference type="SUPFAM" id="SSF53706">
    <property type="entry name" value="Formate dehydrogenase/DMSO reductase, domains 1-3"/>
    <property type="match status" value="1"/>
</dbReference>
<dbReference type="PANTHER" id="PTHR43105:SF4">
    <property type="entry name" value="PROTEIN YDEP"/>
    <property type="match status" value="1"/>
</dbReference>
<dbReference type="SUPFAM" id="SSF50692">
    <property type="entry name" value="ADC-like"/>
    <property type="match status" value="1"/>
</dbReference>
<evidence type="ECO:0000256" key="8">
    <source>
        <dbReference type="ARBA" id="ARBA00023004"/>
    </source>
</evidence>
<comment type="similarity">
    <text evidence="3">Belongs to the prokaryotic molybdopterin-containing oxidoreductase family.</text>
</comment>
<keyword evidence="4" id="KW-0004">4Fe-4S</keyword>
<comment type="cofactor">
    <cofactor evidence="2">
        <name>[4Fe-4S] cluster</name>
        <dbReference type="ChEBI" id="CHEBI:49883"/>
    </cofactor>
</comment>
<dbReference type="InterPro" id="IPR050123">
    <property type="entry name" value="Prok_molybdopt-oxidoreductase"/>
</dbReference>
<dbReference type="PIRSF" id="PIRSF000144">
    <property type="entry name" value="CbbBc"/>
    <property type="match status" value="1"/>
</dbReference>
<comment type="caution">
    <text evidence="13">The sequence shown here is derived from an EMBL/GenBank/DDBJ whole genome shotgun (WGS) entry which is preliminary data.</text>
</comment>
<dbReference type="AlphaFoldDB" id="A0A558HKU6"/>
<evidence type="ECO:0000313" key="13">
    <source>
        <dbReference type="EMBL" id="TVU69762.1"/>
    </source>
</evidence>
<protein>
    <submittedName>
        <fullName evidence="13">FdhF/YdeP family oxidoreductase</fullName>
    </submittedName>
</protein>
<evidence type="ECO:0000256" key="1">
    <source>
        <dbReference type="ARBA" id="ARBA00001942"/>
    </source>
</evidence>
<dbReference type="CDD" id="cd02767">
    <property type="entry name" value="MopB_ydeP"/>
    <property type="match status" value="1"/>
</dbReference>
<evidence type="ECO:0000256" key="9">
    <source>
        <dbReference type="ARBA" id="ARBA00023014"/>
    </source>
</evidence>
<dbReference type="EMBL" id="VNFH01000007">
    <property type="protein sequence ID" value="TVU69762.1"/>
    <property type="molecule type" value="Genomic_DNA"/>
</dbReference>
<dbReference type="GO" id="GO:0016020">
    <property type="term" value="C:membrane"/>
    <property type="evidence" value="ECO:0007669"/>
    <property type="project" value="TreeGrafter"/>
</dbReference>
<keyword evidence="7" id="KW-0560">Oxidoreductase</keyword>
<reference evidence="13 14" key="1">
    <citation type="submission" date="2019-07" db="EMBL/GenBank/DDBJ databases">
        <title>Diversity of Bacteria from Kongsfjorden, Arctic.</title>
        <authorList>
            <person name="Yu Y."/>
        </authorList>
    </citation>
    <scope>NUCLEOTIDE SEQUENCE [LARGE SCALE GENOMIC DNA]</scope>
    <source>
        <strain evidence="13 14">SM1923</strain>
    </source>
</reference>
<dbReference type="OrthoDB" id="5287431at2"/>
<dbReference type="GO" id="GO:0043546">
    <property type="term" value="F:molybdopterin cofactor binding"/>
    <property type="evidence" value="ECO:0007669"/>
    <property type="project" value="InterPro"/>
</dbReference>
<evidence type="ECO:0000259" key="11">
    <source>
        <dbReference type="Pfam" id="PF00384"/>
    </source>
</evidence>
<keyword evidence="14" id="KW-1185">Reference proteome</keyword>
<dbReference type="GO" id="GO:0051539">
    <property type="term" value="F:4 iron, 4 sulfur cluster binding"/>
    <property type="evidence" value="ECO:0007669"/>
    <property type="project" value="UniProtKB-KW"/>
</dbReference>
<dbReference type="InterPro" id="IPR037951">
    <property type="entry name" value="MopB_CT_YdeP"/>
</dbReference>
<organism evidence="13 14">
    <name type="scientific">Cobetia crustatorum</name>
    <dbReference type="NCBI Taxonomy" id="553385"/>
    <lineage>
        <taxon>Bacteria</taxon>
        <taxon>Pseudomonadati</taxon>
        <taxon>Pseudomonadota</taxon>
        <taxon>Gammaproteobacteria</taxon>
        <taxon>Oceanospirillales</taxon>
        <taxon>Halomonadaceae</taxon>
        <taxon>Cobetia</taxon>
    </lineage>
</organism>
<keyword evidence="8" id="KW-0408">Iron</keyword>
<dbReference type="InterPro" id="IPR041953">
    <property type="entry name" value="YdeP_MopB"/>
</dbReference>
<keyword evidence="9" id="KW-0411">Iron-sulfur</keyword>
<accession>A0A558HKU6</accession>
<dbReference type="InterPro" id="IPR010046">
    <property type="entry name" value="Mopterin_OxRdtse_a_bac"/>
</dbReference>
<dbReference type="InterPro" id="IPR006656">
    <property type="entry name" value="Mopterin_OxRdtase"/>
</dbReference>
<dbReference type="GO" id="GO:0008863">
    <property type="term" value="F:formate dehydrogenase (NAD+) activity"/>
    <property type="evidence" value="ECO:0007669"/>
    <property type="project" value="InterPro"/>
</dbReference>
<gene>
    <name evidence="13" type="ORF">FQP86_10895</name>
</gene>
<evidence type="ECO:0000256" key="6">
    <source>
        <dbReference type="ARBA" id="ARBA00022723"/>
    </source>
</evidence>
<keyword evidence="6" id="KW-0479">Metal-binding</keyword>
<evidence type="ECO:0000256" key="7">
    <source>
        <dbReference type="ARBA" id="ARBA00023002"/>
    </source>
</evidence>
<dbReference type="Pfam" id="PF01568">
    <property type="entry name" value="Molydop_binding"/>
    <property type="match status" value="1"/>
</dbReference>
<feature type="region of interest" description="Disordered" evidence="10">
    <location>
        <begin position="1"/>
        <end position="44"/>
    </location>
</feature>
<evidence type="ECO:0000259" key="12">
    <source>
        <dbReference type="Pfam" id="PF01568"/>
    </source>
</evidence>
<proteinExistence type="inferred from homology"/>
<dbReference type="InterPro" id="IPR006657">
    <property type="entry name" value="MoPterin_dinucl-bd_dom"/>
</dbReference>
<evidence type="ECO:0000313" key="14">
    <source>
        <dbReference type="Proteomes" id="UP000319941"/>
    </source>
</evidence>
<dbReference type="NCBIfam" id="TIGR01701">
    <property type="entry name" value="Fdhalpha-like"/>
    <property type="match status" value="1"/>
</dbReference>
<evidence type="ECO:0000256" key="10">
    <source>
        <dbReference type="SAM" id="MobiDB-lite"/>
    </source>
</evidence>
<dbReference type="STRING" id="553385.GCA_000591415_02163"/>
<dbReference type="GO" id="GO:0030151">
    <property type="term" value="F:molybdenum ion binding"/>
    <property type="evidence" value="ECO:0007669"/>
    <property type="project" value="InterPro"/>
</dbReference>
<dbReference type="PANTHER" id="PTHR43105">
    <property type="entry name" value="RESPIRATORY NITRATE REDUCTASE"/>
    <property type="match status" value="1"/>
</dbReference>
<evidence type="ECO:0000256" key="4">
    <source>
        <dbReference type="ARBA" id="ARBA00022485"/>
    </source>
</evidence>
<dbReference type="Proteomes" id="UP000319941">
    <property type="component" value="Unassembled WGS sequence"/>
</dbReference>
<dbReference type="CDD" id="cd02787">
    <property type="entry name" value="MopB_CT_ydeP"/>
    <property type="match status" value="1"/>
</dbReference>
<evidence type="ECO:0000256" key="5">
    <source>
        <dbReference type="ARBA" id="ARBA00022505"/>
    </source>
</evidence>
<dbReference type="InterPro" id="IPR009010">
    <property type="entry name" value="Asp_de-COase-like_dom_sf"/>
</dbReference>